<dbReference type="RefSeq" id="WP_171557198.1">
    <property type="nucleotide sequence ID" value="NZ_JABFCS010000001.1"/>
</dbReference>
<evidence type="ECO:0000259" key="1">
    <source>
        <dbReference type="PROSITE" id="PS50006"/>
    </source>
</evidence>
<comment type="caution">
    <text evidence="2">The sequence shown here is derived from an EMBL/GenBank/DDBJ whole genome shotgun (WGS) entry which is preliminary data.</text>
</comment>
<dbReference type="Gene3D" id="2.60.200.20">
    <property type="match status" value="1"/>
</dbReference>
<dbReference type="EMBL" id="JABFCS010000001">
    <property type="protein sequence ID" value="NNU42757.1"/>
    <property type="molecule type" value="Genomic_DNA"/>
</dbReference>
<organism evidence="2 3">
    <name type="scientific">Ramlibacter montanisoli</name>
    <dbReference type="NCBI Taxonomy" id="2732512"/>
    <lineage>
        <taxon>Bacteria</taxon>
        <taxon>Pseudomonadati</taxon>
        <taxon>Pseudomonadota</taxon>
        <taxon>Betaproteobacteria</taxon>
        <taxon>Burkholderiales</taxon>
        <taxon>Comamonadaceae</taxon>
        <taxon>Ramlibacter</taxon>
    </lineage>
</organism>
<dbReference type="InterPro" id="IPR000253">
    <property type="entry name" value="FHA_dom"/>
</dbReference>
<reference evidence="2 3" key="1">
    <citation type="submission" date="2020-05" db="EMBL/GenBank/DDBJ databases">
        <authorList>
            <person name="Khan S.A."/>
            <person name="Jeon C.O."/>
            <person name="Chun B.H."/>
        </authorList>
    </citation>
    <scope>NUCLEOTIDE SEQUENCE [LARGE SCALE GENOMIC DNA]</scope>
    <source>
        <strain evidence="2 3">B156</strain>
    </source>
</reference>
<protein>
    <recommendedName>
        <fullName evidence="1">FHA domain-containing protein</fullName>
    </recommendedName>
</protein>
<evidence type="ECO:0000313" key="2">
    <source>
        <dbReference type="EMBL" id="NNU42757.1"/>
    </source>
</evidence>
<dbReference type="CDD" id="cd00060">
    <property type="entry name" value="FHA"/>
    <property type="match status" value="1"/>
</dbReference>
<dbReference type="SUPFAM" id="SSF49879">
    <property type="entry name" value="SMAD/FHA domain"/>
    <property type="match status" value="1"/>
</dbReference>
<feature type="domain" description="FHA" evidence="1">
    <location>
        <begin position="25"/>
        <end position="76"/>
    </location>
</feature>
<dbReference type="InterPro" id="IPR046883">
    <property type="entry name" value="T6SS_FHA_C"/>
</dbReference>
<dbReference type="InterPro" id="IPR008984">
    <property type="entry name" value="SMAD_FHA_dom_sf"/>
</dbReference>
<evidence type="ECO:0000313" key="3">
    <source>
        <dbReference type="Proteomes" id="UP000552954"/>
    </source>
</evidence>
<gene>
    <name evidence="2" type="ORF">HK415_05620</name>
</gene>
<dbReference type="Proteomes" id="UP000552954">
    <property type="component" value="Unassembled WGS sequence"/>
</dbReference>
<dbReference type="AlphaFoldDB" id="A0A849K9H5"/>
<name>A0A849K9H5_9BURK</name>
<keyword evidence="3" id="KW-1185">Reference proteome</keyword>
<proteinExistence type="predicted"/>
<accession>A0A849K9H5</accession>
<reference evidence="2 3" key="2">
    <citation type="submission" date="2020-06" db="EMBL/GenBank/DDBJ databases">
        <title>Ramlibacter rhizophilus sp. nov., isolated from rhizosphere soil of national flower Mugunghwa from South Korea.</title>
        <authorList>
            <person name="Zheng-Fei Y."/>
            <person name="Huan T."/>
        </authorList>
    </citation>
    <scope>NUCLEOTIDE SEQUENCE [LARGE SCALE GENOMIC DNA]</scope>
    <source>
        <strain evidence="2 3">B156</strain>
    </source>
</reference>
<dbReference type="Pfam" id="PF20232">
    <property type="entry name" value="T6SS_FHA_C"/>
    <property type="match status" value="1"/>
</dbReference>
<sequence>MALDLHIAGPGLDVRRRLEPGDPALILGRDTDCAVCLPDPERNISRRHLSVWNEGDQLHFHVLSVVNGVDTAGGELPPGARGVLPPGEMMGLSAFRIVATPVAVPASTPDIADPWAEFERVAAQLVPDMGPETVPAAGDEDPFGDWGFQSTFGPGSPTGSLRADALQPATDIAPFFCGLGLESTMRAGITNGELEAMGRLTRIALLGLLQAVHAAASARQEVRSEERTVAEGRDLNPLRMDTSMETKLHYLFGGQAAGAGWMPPDRAVAQVVTELTMHEQAMGEAVRELAQKILEEFEPEALKKRLLGGGTRIFESARAWDAFARDYAGQASADPAWAQELLDRHFARAYAMALMRAKRNTPGRS</sequence>
<dbReference type="PROSITE" id="PS50006">
    <property type="entry name" value="FHA_DOMAIN"/>
    <property type="match status" value="1"/>
</dbReference>